<evidence type="ECO:0000313" key="1">
    <source>
        <dbReference type="EMBL" id="KAK1659404.1"/>
    </source>
</evidence>
<gene>
    <name evidence="1" type="ORF">BDP55DRAFT_637022</name>
</gene>
<accession>A0AAJ0ESC4</accession>
<dbReference type="GeneID" id="85457478"/>
<evidence type="ECO:0000313" key="2">
    <source>
        <dbReference type="Proteomes" id="UP001224890"/>
    </source>
</evidence>
<reference evidence="1" key="1">
    <citation type="submission" date="2021-06" db="EMBL/GenBank/DDBJ databases">
        <title>Comparative genomics, transcriptomics and evolutionary studies reveal genomic signatures of adaptation to plant cell wall in hemibiotrophic fungi.</title>
        <authorList>
            <consortium name="DOE Joint Genome Institute"/>
            <person name="Baroncelli R."/>
            <person name="Diaz J.F."/>
            <person name="Benocci T."/>
            <person name="Peng M."/>
            <person name="Battaglia E."/>
            <person name="Haridas S."/>
            <person name="Andreopoulos W."/>
            <person name="Labutti K."/>
            <person name="Pangilinan J."/>
            <person name="Floch G.L."/>
            <person name="Makela M.R."/>
            <person name="Henrissat B."/>
            <person name="Grigoriev I.V."/>
            <person name="Crouch J.A."/>
            <person name="De Vries R.P."/>
            <person name="Sukno S.A."/>
            <person name="Thon M.R."/>
        </authorList>
    </citation>
    <scope>NUCLEOTIDE SEQUENCE</scope>
    <source>
        <strain evidence="1">CBS 193.32</strain>
    </source>
</reference>
<protein>
    <submittedName>
        <fullName evidence="1">Uncharacterized protein</fullName>
    </submittedName>
</protein>
<organism evidence="1 2">
    <name type="scientific">Colletotrichum godetiae</name>
    <dbReference type="NCBI Taxonomy" id="1209918"/>
    <lineage>
        <taxon>Eukaryota</taxon>
        <taxon>Fungi</taxon>
        <taxon>Dikarya</taxon>
        <taxon>Ascomycota</taxon>
        <taxon>Pezizomycotina</taxon>
        <taxon>Sordariomycetes</taxon>
        <taxon>Hypocreomycetidae</taxon>
        <taxon>Glomerellales</taxon>
        <taxon>Glomerellaceae</taxon>
        <taxon>Colletotrichum</taxon>
        <taxon>Colletotrichum acutatum species complex</taxon>
    </lineage>
</organism>
<dbReference type="EMBL" id="JAHMHR010000061">
    <property type="protein sequence ID" value="KAK1659404.1"/>
    <property type="molecule type" value="Genomic_DNA"/>
</dbReference>
<dbReference type="Proteomes" id="UP001224890">
    <property type="component" value="Unassembled WGS sequence"/>
</dbReference>
<dbReference type="RefSeq" id="XP_060424168.1">
    <property type="nucleotide sequence ID" value="XM_060572952.1"/>
</dbReference>
<name>A0AAJ0ESC4_9PEZI</name>
<dbReference type="AlphaFoldDB" id="A0AAJ0ESC4"/>
<proteinExistence type="predicted"/>
<keyword evidence="2" id="KW-1185">Reference proteome</keyword>
<comment type="caution">
    <text evidence="1">The sequence shown here is derived from an EMBL/GenBank/DDBJ whole genome shotgun (WGS) entry which is preliminary data.</text>
</comment>
<sequence length="105" mass="12241">MTADRLNMKRRATCNDDNESIFYYLAWLAVVVQQWEGFCALTSQMLLRWTPPESQECEEMTILFRSLARHSFPLLTLGRTNPLSKPDQAGVIDLMIALVEFDQWR</sequence>